<dbReference type="PANTHER" id="PTHR22948:SF65">
    <property type="entry name" value="A-KINASE ANCHORING PROTEIN 1"/>
    <property type="match status" value="1"/>
</dbReference>
<dbReference type="InterPro" id="IPR035437">
    <property type="entry name" value="SNase_OB-fold_sf"/>
</dbReference>
<feature type="compositionally biased region" description="Basic and acidic residues" evidence="2">
    <location>
        <begin position="35"/>
        <end position="49"/>
    </location>
</feature>
<dbReference type="eggNOG" id="KOG2279">
    <property type="taxonomic scope" value="Eukaryota"/>
</dbReference>
<name>A7SL88_NEMVE</name>
<dbReference type="SMART" id="SM00333">
    <property type="entry name" value="TUDOR"/>
    <property type="match status" value="1"/>
</dbReference>
<dbReference type="Proteomes" id="UP000001593">
    <property type="component" value="Unassembled WGS sequence"/>
</dbReference>
<dbReference type="STRING" id="45351.A7SL88"/>
<feature type="region of interest" description="Disordered" evidence="2">
    <location>
        <begin position="97"/>
        <end position="155"/>
    </location>
</feature>
<evidence type="ECO:0000256" key="2">
    <source>
        <dbReference type="SAM" id="MobiDB-lite"/>
    </source>
</evidence>
<dbReference type="Gene3D" id="2.30.30.140">
    <property type="match status" value="1"/>
</dbReference>
<dbReference type="PROSITE" id="PS50084">
    <property type="entry name" value="KH_TYPE_1"/>
    <property type="match status" value="1"/>
</dbReference>
<accession>A7SL88</accession>
<dbReference type="GO" id="GO:0005739">
    <property type="term" value="C:mitochondrion"/>
    <property type="evidence" value="ECO:0007669"/>
    <property type="project" value="UniProtKB-ARBA"/>
</dbReference>
<dbReference type="SUPFAM" id="SSF54791">
    <property type="entry name" value="Eukaryotic type KH-domain (KH-domain type I)"/>
    <property type="match status" value="1"/>
</dbReference>
<dbReference type="EMBL" id="DS469696">
    <property type="protein sequence ID" value="EDO35530.1"/>
    <property type="molecule type" value="Genomic_DNA"/>
</dbReference>
<dbReference type="AlphaFoldDB" id="A7SL88"/>
<dbReference type="InterPro" id="IPR050621">
    <property type="entry name" value="Tudor_domain_containing"/>
</dbReference>
<organism evidence="4 5">
    <name type="scientific">Nematostella vectensis</name>
    <name type="common">Starlet sea anemone</name>
    <dbReference type="NCBI Taxonomy" id="45351"/>
    <lineage>
        <taxon>Eukaryota</taxon>
        <taxon>Metazoa</taxon>
        <taxon>Cnidaria</taxon>
        <taxon>Anthozoa</taxon>
        <taxon>Hexacorallia</taxon>
        <taxon>Actiniaria</taxon>
        <taxon>Edwardsiidae</taxon>
        <taxon>Nematostella</taxon>
    </lineage>
</organism>
<keyword evidence="5" id="KW-1185">Reference proteome</keyword>
<dbReference type="Pfam" id="PF00567">
    <property type="entry name" value="TUDOR"/>
    <property type="match status" value="1"/>
</dbReference>
<keyword evidence="1" id="KW-0694">RNA-binding</keyword>
<evidence type="ECO:0000313" key="4">
    <source>
        <dbReference type="EMBL" id="EDO35530.1"/>
    </source>
</evidence>
<dbReference type="CDD" id="cd22458">
    <property type="entry name" value="KH-I_MER1_like"/>
    <property type="match status" value="1"/>
</dbReference>
<evidence type="ECO:0000259" key="3">
    <source>
        <dbReference type="PROSITE" id="PS50304"/>
    </source>
</evidence>
<feature type="domain" description="Tudor" evidence="3">
    <location>
        <begin position="341"/>
        <end position="401"/>
    </location>
</feature>
<dbReference type="OMA" id="PINGVWY"/>
<dbReference type="SMART" id="SM00322">
    <property type="entry name" value="KH"/>
    <property type="match status" value="1"/>
</dbReference>
<proteinExistence type="predicted"/>
<dbReference type="InterPro" id="IPR036612">
    <property type="entry name" value="KH_dom_type_1_sf"/>
</dbReference>
<dbReference type="GO" id="GO:0003723">
    <property type="term" value="F:RNA binding"/>
    <property type="evidence" value="ECO:0007669"/>
    <property type="project" value="UniProtKB-UniRule"/>
</dbReference>
<dbReference type="InterPro" id="IPR002999">
    <property type="entry name" value="Tudor"/>
</dbReference>
<dbReference type="InterPro" id="IPR004087">
    <property type="entry name" value="KH_dom"/>
</dbReference>
<dbReference type="PhylomeDB" id="A7SL88"/>
<dbReference type="Pfam" id="PF00013">
    <property type="entry name" value="KH_1"/>
    <property type="match status" value="1"/>
</dbReference>
<dbReference type="HOGENOM" id="CLU_545498_0_0_1"/>
<dbReference type="PROSITE" id="PS50304">
    <property type="entry name" value="TUDOR"/>
    <property type="match status" value="1"/>
</dbReference>
<gene>
    <name evidence="4" type="ORF">NEMVEDRAFT_v1g245986</name>
</gene>
<reference evidence="4 5" key="1">
    <citation type="journal article" date="2007" name="Science">
        <title>Sea anemone genome reveals ancestral eumetazoan gene repertoire and genomic organization.</title>
        <authorList>
            <person name="Putnam N.H."/>
            <person name="Srivastava M."/>
            <person name="Hellsten U."/>
            <person name="Dirks B."/>
            <person name="Chapman J."/>
            <person name="Salamov A."/>
            <person name="Terry A."/>
            <person name="Shapiro H."/>
            <person name="Lindquist E."/>
            <person name="Kapitonov V.V."/>
            <person name="Jurka J."/>
            <person name="Genikhovich G."/>
            <person name="Grigoriev I.V."/>
            <person name="Lucas S.M."/>
            <person name="Steele R.E."/>
            <person name="Finnerty J.R."/>
            <person name="Technau U."/>
            <person name="Martindale M.Q."/>
            <person name="Rokhsar D.S."/>
        </authorList>
    </citation>
    <scope>NUCLEOTIDE SEQUENCE [LARGE SCALE GENOMIC DNA]</scope>
    <source>
        <strain evidence="5">CH2 X CH6</strain>
    </source>
</reference>
<evidence type="ECO:0000313" key="5">
    <source>
        <dbReference type="Proteomes" id="UP000001593"/>
    </source>
</evidence>
<sequence>MRLKAKMLATLAIPAAALTMVLVFLWKRKPPSNLPREEPCSEEKKDRTELSFPFNSPDHCNKKVQEIEAKSSDELSISEVREEEIVREISERDVVENNVFTGEEDERVAQGKPELQENCQLSSSDSQSTQHDSGIDTKSFQDMNGSFDDTQSEGSVDSAMLASFTEVQPEAGGKYTTDKEIWEIEFPQILCGRLIGRKGKNVKAISDQSGAKIRLIPQSPGEVSTHRIISLSGDSSQIKSALDSIHDRFPTVPLTRINLAATSLQAGAATPQFVNTSPAVPCVQTVLPSMVNVSVVVTSVIDAHHFFIQLHNDLVQRQLQQLHQTMMQCYGQGLGPVVNQPIMVGTYCAAPAYTYNGWYRSQVLGPTASPDEVEVKYLDYGGYSRIAASSLRQLRSDFLSCLPFQAVECYLANVAPLQGDSYSSVASAVLEDLTMNAVLTARVVGQQNQLPCLELYLLQNDQSFLVFDFRINWRSCRCRNNVALINTIIVAKALGRLVYL</sequence>
<feature type="compositionally biased region" description="Low complexity" evidence="2">
    <location>
        <begin position="122"/>
        <end position="132"/>
    </location>
</feature>
<dbReference type="Gene3D" id="2.40.50.90">
    <property type="match status" value="1"/>
</dbReference>
<dbReference type="SUPFAM" id="SSF63748">
    <property type="entry name" value="Tudor/PWWP/MBT"/>
    <property type="match status" value="1"/>
</dbReference>
<feature type="region of interest" description="Disordered" evidence="2">
    <location>
        <begin position="32"/>
        <end position="57"/>
    </location>
</feature>
<evidence type="ECO:0000256" key="1">
    <source>
        <dbReference type="PROSITE-ProRule" id="PRU00117"/>
    </source>
</evidence>
<dbReference type="PANTHER" id="PTHR22948">
    <property type="entry name" value="TUDOR DOMAIN CONTAINING PROTEIN"/>
    <property type="match status" value="1"/>
</dbReference>
<dbReference type="InterPro" id="IPR047367">
    <property type="entry name" value="Tudor_AKAP1"/>
</dbReference>
<dbReference type="CDD" id="cd20407">
    <property type="entry name" value="Tudor_AKAP1"/>
    <property type="match status" value="1"/>
</dbReference>
<dbReference type="InterPro" id="IPR004088">
    <property type="entry name" value="KH_dom_type_1"/>
</dbReference>
<protein>
    <recommendedName>
        <fullName evidence="3">Tudor domain-containing protein</fullName>
    </recommendedName>
</protein>
<dbReference type="InParanoid" id="A7SL88"/>
<feature type="compositionally biased region" description="Polar residues" evidence="2">
    <location>
        <begin position="136"/>
        <end position="155"/>
    </location>
</feature>
<dbReference type="Gene3D" id="3.30.1370.10">
    <property type="entry name" value="K Homology domain, type 1"/>
    <property type="match status" value="1"/>
</dbReference>